<evidence type="ECO:0000313" key="2">
    <source>
        <dbReference type="EMBL" id="TFD80866.1"/>
    </source>
</evidence>
<keyword evidence="3" id="KW-1185">Reference proteome</keyword>
<dbReference type="SUPFAM" id="SSF47413">
    <property type="entry name" value="lambda repressor-like DNA-binding domains"/>
    <property type="match status" value="1"/>
</dbReference>
<comment type="caution">
    <text evidence="2">The sequence shown here is derived from an EMBL/GenBank/DDBJ whole genome shotgun (WGS) entry which is preliminary data.</text>
</comment>
<accession>A0A4Y8KR75</accession>
<organism evidence="2 3">
    <name type="scientific">Cryobacterium psychrophilum</name>
    <dbReference type="NCBI Taxonomy" id="41988"/>
    <lineage>
        <taxon>Bacteria</taxon>
        <taxon>Bacillati</taxon>
        <taxon>Actinomycetota</taxon>
        <taxon>Actinomycetes</taxon>
        <taxon>Micrococcales</taxon>
        <taxon>Microbacteriaceae</taxon>
        <taxon>Cryobacterium</taxon>
    </lineage>
</organism>
<dbReference type="Gene3D" id="1.10.3100.10">
    <property type="entry name" value="Putative cytoplasmic protein"/>
    <property type="match status" value="1"/>
</dbReference>
<dbReference type="Pfam" id="PF13560">
    <property type="entry name" value="HTH_31"/>
    <property type="match status" value="1"/>
</dbReference>
<proteinExistence type="predicted"/>
<dbReference type="InterPro" id="IPR027910">
    <property type="entry name" value="YdiL_sf"/>
</dbReference>
<protein>
    <submittedName>
        <fullName evidence="2">XRE family transcriptional regulator</fullName>
    </submittedName>
</protein>
<dbReference type="InterPro" id="IPR010982">
    <property type="entry name" value="Lambda_DNA-bd_dom_sf"/>
</dbReference>
<gene>
    <name evidence="2" type="ORF">E3T53_04380</name>
</gene>
<reference evidence="2 3" key="1">
    <citation type="submission" date="2019-03" db="EMBL/GenBank/DDBJ databases">
        <title>Genomics of glacier-inhabiting Cryobacterium strains.</title>
        <authorList>
            <person name="Liu Q."/>
            <person name="Xin Y.-H."/>
        </authorList>
    </citation>
    <scope>NUCLEOTIDE SEQUENCE [LARGE SCALE GENOMIC DNA]</scope>
    <source>
        <strain evidence="2 3">CGMCC 1.4292</strain>
    </source>
</reference>
<feature type="region of interest" description="Disordered" evidence="1">
    <location>
        <begin position="1"/>
        <end position="22"/>
    </location>
</feature>
<dbReference type="InterPro" id="IPR001387">
    <property type="entry name" value="Cro/C1-type_HTH"/>
</dbReference>
<dbReference type="OrthoDB" id="3259824at2"/>
<evidence type="ECO:0000313" key="3">
    <source>
        <dbReference type="Proteomes" id="UP000298218"/>
    </source>
</evidence>
<evidence type="ECO:0000256" key="1">
    <source>
        <dbReference type="SAM" id="MobiDB-lite"/>
    </source>
</evidence>
<name>A0A4Y8KR75_9MICO</name>
<dbReference type="EMBL" id="SOHQ01000013">
    <property type="protein sequence ID" value="TFD80866.1"/>
    <property type="molecule type" value="Genomic_DNA"/>
</dbReference>
<sequence>MGRVGARHHQAGSAATLRTYDTDERDRMSYDDDLDRAMEAHYSGGDEDTVTAAEFKILRERLGVSGRWLADRVGVQDRQVRRWESGVAPVPADVVALIEGMDVAADKRADDIAREWRTGGPARMVSYRNDDEYWASDADAMERGEPASYYRAILGRVMAQGVTPIEYLPAEYDLDKT</sequence>
<dbReference type="CDD" id="cd00093">
    <property type="entry name" value="HTH_XRE"/>
    <property type="match status" value="1"/>
</dbReference>
<feature type="compositionally biased region" description="Basic residues" evidence="1">
    <location>
        <begin position="1"/>
        <end position="10"/>
    </location>
</feature>
<dbReference type="Proteomes" id="UP000298218">
    <property type="component" value="Unassembled WGS sequence"/>
</dbReference>
<dbReference type="GO" id="GO:0003677">
    <property type="term" value="F:DNA binding"/>
    <property type="evidence" value="ECO:0007669"/>
    <property type="project" value="InterPro"/>
</dbReference>
<dbReference type="AlphaFoldDB" id="A0A4Y8KR75"/>